<evidence type="ECO:0000313" key="1">
    <source>
        <dbReference type="EMBL" id="MDR7355162.1"/>
    </source>
</evidence>
<comment type="caution">
    <text evidence="1">The sequence shown here is derived from an EMBL/GenBank/DDBJ whole genome shotgun (WGS) entry which is preliminary data.</text>
</comment>
<reference evidence="1 2" key="1">
    <citation type="submission" date="2023-07" db="EMBL/GenBank/DDBJ databases">
        <title>Sequencing the genomes of 1000 actinobacteria strains.</title>
        <authorList>
            <person name="Klenk H.-P."/>
        </authorList>
    </citation>
    <scope>NUCLEOTIDE SEQUENCE [LARGE SCALE GENOMIC DNA]</scope>
    <source>
        <strain evidence="1 2">DSM 44508</strain>
    </source>
</reference>
<gene>
    <name evidence="1" type="ORF">J2S37_001700</name>
</gene>
<proteinExistence type="predicted"/>
<dbReference type="RefSeq" id="WP_277104503.1">
    <property type="nucleotide sequence ID" value="NZ_BAAAJS010000037.1"/>
</dbReference>
<name>A0ABU2B955_9CORY</name>
<dbReference type="Proteomes" id="UP001183619">
    <property type="component" value="Unassembled WGS sequence"/>
</dbReference>
<dbReference type="EMBL" id="JAVDYF010000001">
    <property type="protein sequence ID" value="MDR7355162.1"/>
    <property type="molecule type" value="Genomic_DNA"/>
</dbReference>
<evidence type="ECO:0008006" key="3">
    <source>
        <dbReference type="Google" id="ProtNLM"/>
    </source>
</evidence>
<accession>A0ABU2B955</accession>
<organism evidence="1 2">
    <name type="scientific">Corynebacterium felinum</name>
    <dbReference type="NCBI Taxonomy" id="131318"/>
    <lineage>
        <taxon>Bacteria</taxon>
        <taxon>Bacillati</taxon>
        <taxon>Actinomycetota</taxon>
        <taxon>Actinomycetes</taxon>
        <taxon>Mycobacteriales</taxon>
        <taxon>Corynebacteriaceae</taxon>
        <taxon>Corynebacterium</taxon>
    </lineage>
</organism>
<keyword evidence="2" id="KW-1185">Reference proteome</keyword>
<protein>
    <recommendedName>
        <fullName evidence="3">Secreted protein</fullName>
    </recommendedName>
</protein>
<evidence type="ECO:0000313" key="2">
    <source>
        <dbReference type="Proteomes" id="UP001183619"/>
    </source>
</evidence>
<sequence length="150" mass="15818">MAVSSVLVACSPPGEQDSAHKVQTATHATALPFALSTGTHNAGRAHISSLIDAAASSPTPSRSKPGMIDCLNPPSVKPQFFHVSCSDDSQMVTQISWKSWSDSSAEGTGLLNGRTVDIVFSQPSETTFGWIFSRITIDGSPLLAYQLNTP</sequence>